<evidence type="ECO:0000313" key="2">
    <source>
        <dbReference type="EMBL" id="QCD42532.1"/>
    </source>
</evidence>
<accession>A0A4P7W3U2</accession>
<reference evidence="3" key="1">
    <citation type="submission" date="2019-02" db="EMBL/GenBank/DDBJ databases">
        <title>Isolation and identification of novel species under the genus Muribaculum.</title>
        <authorList>
            <person name="Miyake S."/>
            <person name="Ding Y."/>
            <person name="Low A."/>
            <person name="Soh M."/>
            <person name="Seedorf H."/>
        </authorList>
    </citation>
    <scope>NUCLEOTIDE SEQUENCE [LARGE SCALE GENOMIC DNA]</scope>
    <source>
        <strain evidence="3">H5</strain>
    </source>
</reference>
<dbReference type="InterPro" id="IPR011990">
    <property type="entry name" value="TPR-like_helical_dom_sf"/>
</dbReference>
<dbReference type="Pfam" id="PF04715">
    <property type="entry name" value="Anth_synt_I_N"/>
    <property type="match status" value="1"/>
</dbReference>
<evidence type="ECO:0000313" key="3">
    <source>
        <dbReference type="Proteomes" id="UP000297149"/>
    </source>
</evidence>
<protein>
    <submittedName>
        <fullName evidence="2">RagB/SusD family nutrient uptake outer membrane protein</fullName>
    </submittedName>
</protein>
<dbReference type="InterPro" id="IPR006805">
    <property type="entry name" value="Anth_synth_I_N"/>
</dbReference>
<feature type="domain" description="Anthranilate synthase component I N-terminal" evidence="1">
    <location>
        <begin position="16"/>
        <end position="70"/>
    </location>
</feature>
<sequence>MNMKKITQYRRTIPADLETPVGIYLKIRDLYPQSALLESSDYHAQHNATSFIGVDPIGHFKVENEMVVKSYPGDALYKEICVNKRIDMFEEGSRLFDIKRRNESIDRALSENAPIAQLDYINAVKYKGQDDKMIYMIPDAEIQNNPEITVQNP</sequence>
<organism evidence="2 3">
    <name type="scientific">Duncaniella dubosii</name>
    <dbReference type="NCBI Taxonomy" id="2518971"/>
    <lineage>
        <taxon>Bacteria</taxon>
        <taxon>Pseudomonadati</taxon>
        <taxon>Bacteroidota</taxon>
        <taxon>Bacteroidia</taxon>
        <taxon>Bacteroidales</taxon>
        <taxon>Muribaculaceae</taxon>
        <taxon>Duncaniella</taxon>
    </lineage>
</organism>
<dbReference type="KEGG" id="ddb:E7747_09715"/>
<proteinExistence type="predicted"/>
<keyword evidence="3" id="KW-1185">Reference proteome</keyword>
<dbReference type="AlphaFoldDB" id="A0A4P7W3U2"/>
<name>A0A4P7W3U2_9BACT</name>
<dbReference type="InterPro" id="IPR005801">
    <property type="entry name" value="ADC_synthase"/>
</dbReference>
<dbReference type="SUPFAM" id="SSF56322">
    <property type="entry name" value="ADC synthase"/>
    <property type="match status" value="1"/>
</dbReference>
<dbReference type="EMBL" id="CP039396">
    <property type="protein sequence ID" value="QCD42532.1"/>
    <property type="molecule type" value="Genomic_DNA"/>
</dbReference>
<dbReference type="Gene3D" id="1.25.40.390">
    <property type="match status" value="1"/>
</dbReference>
<gene>
    <name evidence="2" type="ORF">E7747_09715</name>
</gene>
<evidence type="ECO:0000259" key="1">
    <source>
        <dbReference type="Pfam" id="PF04715"/>
    </source>
</evidence>
<dbReference type="Proteomes" id="UP000297149">
    <property type="component" value="Chromosome"/>
</dbReference>
<dbReference type="SUPFAM" id="SSF48452">
    <property type="entry name" value="TPR-like"/>
    <property type="match status" value="1"/>
</dbReference>